<dbReference type="SUPFAM" id="SSF101960">
    <property type="entry name" value="Stabilizer of iron transporter SufD"/>
    <property type="match status" value="1"/>
</dbReference>
<evidence type="ECO:0000256" key="1">
    <source>
        <dbReference type="ARBA" id="ARBA00043967"/>
    </source>
</evidence>
<evidence type="ECO:0000313" key="4">
    <source>
        <dbReference type="EMBL" id="UWQ60280.1"/>
    </source>
</evidence>
<dbReference type="InterPro" id="IPR055346">
    <property type="entry name" value="Fe-S_cluster_assembly_SufBD"/>
</dbReference>
<dbReference type="PANTHER" id="PTHR43575:SF1">
    <property type="entry name" value="PROTEIN ABCI7, CHLOROPLASTIC"/>
    <property type="match status" value="1"/>
</dbReference>
<protein>
    <submittedName>
        <fullName evidence="4">Fe-S cluster assembly protein SufD</fullName>
    </submittedName>
</protein>
<dbReference type="InterPro" id="IPR000825">
    <property type="entry name" value="SUF_FeS_clus_asmbl_SufBD_core"/>
</dbReference>
<feature type="domain" description="SUF system FeS cluster assembly SufBD N-terminal" evidence="3">
    <location>
        <begin position="22"/>
        <end position="160"/>
    </location>
</feature>
<dbReference type="Pfam" id="PF01458">
    <property type="entry name" value="SUFBD_core"/>
    <property type="match status" value="1"/>
</dbReference>
<comment type="similarity">
    <text evidence="1">Belongs to the iron-sulfur cluster assembly SufBD family.</text>
</comment>
<evidence type="ECO:0000313" key="5">
    <source>
        <dbReference type="Proteomes" id="UP001058184"/>
    </source>
</evidence>
<accession>A0ABY5X209</accession>
<evidence type="ECO:0000259" key="3">
    <source>
        <dbReference type="Pfam" id="PF19295"/>
    </source>
</evidence>
<dbReference type="EMBL" id="CP081078">
    <property type="protein sequence ID" value="UWQ60280.1"/>
    <property type="molecule type" value="Genomic_DNA"/>
</dbReference>
<organism evidence="4 5">
    <name type="scientific">Leisingera caerulea</name>
    <name type="common">Phaeobacter caeruleus</name>
    <dbReference type="NCBI Taxonomy" id="506591"/>
    <lineage>
        <taxon>Bacteria</taxon>
        <taxon>Pseudomonadati</taxon>
        <taxon>Pseudomonadota</taxon>
        <taxon>Alphaproteobacteria</taxon>
        <taxon>Rhodobacterales</taxon>
        <taxon>Roseobacteraceae</taxon>
        <taxon>Leisingera</taxon>
    </lineage>
</organism>
<dbReference type="InterPro" id="IPR037284">
    <property type="entry name" value="SUF_FeS_clus_asmbl_SufBD_sf"/>
</dbReference>
<feature type="domain" description="SUF system FeS cluster assembly SufBD core" evidence="2">
    <location>
        <begin position="171"/>
        <end position="397"/>
    </location>
</feature>
<dbReference type="PANTHER" id="PTHR43575">
    <property type="entry name" value="PROTEIN ABCI7, CHLOROPLASTIC"/>
    <property type="match status" value="1"/>
</dbReference>
<reference evidence="4" key="1">
    <citation type="submission" date="2021-08" db="EMBL/GenBank/DDBJ databases">
        <authorList>
            <person name="Nwanade C."/>
            <person name="Wang M."/>
            <person name="Masoudi A."/>
            <person name="Yu Z."/>
            <person name="Liu J."/>
        </authorList>
    </citation>
    <scope>NUCLEOTIDE SEQUENCE</scope>
    <source>
        <strain evidence="4">S141</strain>
    </source>
</reference>
<dbReference type="Proteomes" id="UP001058184">
    <property type="component" value="Chromosome"/>
</dbReference>
<gene>
    <name evidence="4" type="primary">sufD</name>
    <name evidence="4" type="ORF">K3722_09150</name>
</gene>
<dbReference type="RefSeq" id="WP_260004102.1">
    <property type="nucleotide sequence ID" value="NZ_CP081078.1"/>
</dbReference>
<dbReference type="Pfam" id="PF19295">
    <property type="entry name" value="SufBD_N"/>
    <property type="match status" value="1"/>
</dbReference>
<name>A0ABY5X209_LEICA</name>
<proteinExistence type="inferred from homology"/>
<dbReference type="InterPro" id="IPR045595">
    <property type="entry name" value="SufBD_N"/>
</dbReference>
<keyword evidence="5" id="KW-1185">Reference proteome</keyword>
<evidence type="ECO:0000259" key="2">
    <source>
        <dbReference type="Pfam" id="PF01458"/>
    </source>
</evidence>
<dbReference type="NCBIfam" id="TIGR01981">
    <property type="entry name" value="sufD"/>
    <property type="match status" value="1"/>
</dbReference>
<dbReference type="InterPro" id="IPR011542">
    <property type="entry name" value="SUF_FeS_clus_asmbl_SufD"/>
</dbReference>
<sequence length="426" mass="46449">MALPEVKQSATEARLSALSLPESGCLKAAREAALSRVQTMGLPSRRDEYWKYTKPDTLVQAEAPKAAVFHADEAPMFNAFERLNIVFVDGVFDAEASDDLSLEGVAIDRIEDICCKDIHWAKDLYGVLEARGQTPVERPLAALNTAFATDGVAIRVTGKVSKPINFTYVHSDENSDAILHHVIRVETGAEVTILENGPAASRFNKCMEIDIADGGKLHLVRAQGRDHERRAATHLFARLGTESVFKSFTLTVNGVLTRNEAVIELTGDDAVAHIAGACVGDGDFHHDDTVFITHDAVNCESRQVFKKVLRNGATGVFQGKILVKEGAQKTDGYQISQSLLLDEDSQFLAKPELEIYADDVACSHGSTSGAIDEEGLFYLRSRGVPHAEATDLMTLAFLAEAVDEIEDAEIAADIVSRLEGWLARRR</sequence>